<reference evidence="2" key="1">
    <citation type="submission" date="2012-03" db="EMBL/GenBank/DDBJ databases">
        <title>Complete sequence of chromosome of Deinococcus peraridilitoris DSM 19664.</title>
        <authorList>
            <person name="Lucas S."/>
            <person name="Copeland A."/>
            <person name="Lapidus A."/>
            <person name="Glavina del Rio T."/>
            <person name="Dalin E."/>
            <person name="Tice H."/>
            <person name="Bruce D."/>
            <person name="Goodwin L."/>
            <person name="Pitluck S."/>
            <person name="Peters L."/>
            <person name="Mikhailova N."/>
            <person name="Lu M."/>
            <person name="Kyrpides N."/>
            <person name="Mavromatis K."/>
            <person name="Ivanova N."/>
            <person name="Brettin T."/>
            <person name="Detter J.C."/>
            <person name="Han C."/>
            <person name="Larimer F."/>
            <person name="Land M."/>
            <person name="Hauser L."/>
            <person name="Markowitz V."/>
            <person name="Cheng J.-F."/>
            <person name="Hugenholtz P."/>
            <person name="Woyke T."/>
            <person name="Wu D."/>
            <person name="Pukall R."/>
            <person name="Steenblock K."/>
            <person name="Brambilla E."/>
            <person name="Klenk H.-P."/>
            <person name="Eisen J.A."/>
        </authorList>
    </citation>
    <scope>NUCLEOTIDE SEQUENCE [LARGE SCALE GENOMIC DNA]</scope>
    <source>
        <strain evidence="2">DSM 19664 / LMG 22246 / CIP 109416 / KR-200</strain>
    </source>
</reference>
<name>K9ZYH1_DEIPD</name>
<protein>
    <submittedName>
        <fullName evidence="1">Uncharacterized protein</fullName>
    </submittedName>
</protein>
<dbReference type="PATRIC" id="fig|937777.3.peg.1058"/>
<dbReference type="STRING" id="937777.Deipe_1053"/>
<dbReference type="AlphaFoldDB" id="K9ZYH1"/>
<gene>
    <name evidence="1" type="ordered locus">Deipe_1053</name>
</gene>
<dbReference type="KEGG" id="dpd:Deipe_1053"/>
<keyword evidence="2" id="KW-1185">Reference proteome</keyword>
<accession>K9ZYH1</accession>
<dbReference type="EMBL" id="CP003382">
    <property type="protein sequence ID" value="AFZ66616.1"/>
    <property type="molecule type" value="Genomic_DNA"/>
</dbReference>
<dbReference type="Proteomes" id="UP000010467">
    <property type="component" value="Chromosome"/>
</dbReference>
<dbReference type="HOGENOM" id="CLU_3250388_0_0_0"/>
<organism evidence="1 2">
    <name type="scientific">Deinococcus peraridilitoris (strain DSM 19664 / LMG 22246 / CIP 109416 / KR-200)</name>
    <dbReference type="NCBI Taxonomy" id="937777"/>
    <lineage>
        <taxon>Bacteria</taxon>
        <taxon>Thermotogati</taxon>
        <taxon>Deinococcota</taxon>
        <taxon>Deinococci</taxon>
        <taxon>Deinococcales</taxon>
        <taxon>Deinococcaceae</taxon>
        <taxon>Deinococcus</taxon>
    </lineage>
</organism>
<sequence length="42" mass="4531">MMSDGLPGLHVQSTDRIEAGHGGFAHLTEAGIQERAFRLPAR</sequence>
<evidence type="ECO:0000313" key="1">
    <source>
        <dbReference type="EMBL" id="AFZ66616.1"/>
    </source>
</evidence>
<proteinExistence type="predicted"/>
<evidence type="ECO:0000313" key="2">
    <source>
        <dbReference type="Proteomes" id="UP000010467"/>
    </source>
</evidence>